<evidence type="ECO:0000256" key="2">
    <source>
        <dbReference type="ARBA" id="ARBA00022670"/>
    </source>
</evidence>
<evidence type="ECO:0000256" key="7">
    <source>
        <dbReference type="SAM" id="SignalP"/>
    </source>
</evidence>
<keyword evidence="3 5" id="KW-0378">Hydrolase</keyword>
<protein>
    <submittedName>
        <fullName evidence="9">S8 family serine peptidase</fullName>
    </submittedName>
</protein>
<dbReference type="SUPFAM" id="SSF52743">
    <property type="entry name" value="Subtilisin-like"/>
    <property type="match status" value="1"/>
</dbReference>
<keyword evidence="10" id="KW-1185">Reference proteome</keyword>
<dbReference type="RefSeq" id="WP_147929023.1">
    <property type="nucleotide sequence ID" value="NZ_VOXD01000002.1"/>
</dbReference>
<dbReference type="InterPro" id="IPR000209">
    <property type="entry name" value="Peptidase_S8/S53_dom"/>
</dbReference>
<dbReference type="OrthoDB" id="944909at2"/>
<comment type="similarity">
    <text evidence="1 5 6">Belongs to the peptidase S8 family.</text>
</comment>
<feature type="domain" description="Peptidase S8/S53" evidence="8">
    <location>
        <begin position="325"/>
        <end position="585"/>
    </location>
</feature>
<feature type="active site" description="Charge relay system" evidence="5">
    <location>
        <position position="387"/>
    </location>
</feature>
<evidence type="ECO:0000256" key="5">
    <source>
        <dbReference type="PROSITE-ProRule" id="PRU01240"/>
    </source>
</evidence>
<evidence type="ECO:0000259" key="8">
    <source>
        <dbReference type="Pfam" id="PF00082"/>
    </source>
</evidence>
<dbReference type="EMBL" id="VOXD01000002">
    <property type="protein sequence ID" value="TXF91483.1"/>
    <property type="molecule type" value="Genomic_DNA"/>
</dbReference>
<keyword evidence="4 5" id="KW-0720">Serine protease</keyword>
<evidence type="ECO:0000313" key="9">
    <source>
        <dbReference type="EMBL" id="TXF91483.1"/>
    </source>
</evidence>
<dbReference type="Pfam" id="PF00082">
    <property type="entry name" value="Peptidase_S8"/>
    <property type="match status" value="1"/>
</dbReference>
<dbReference type="PANTHER" id="PTHR43399">
    <property type="entry name" value="SUBTILISIN-RELATED"/>
    <property type="match status" value="1"/>
</dbReference>
<dbReference type="GO" id="GO:0004252">
    <property type="term" value="F:serine-type endopeptidase activity"/>
    <property type="evidence" value="ECO:0007669"/>
    <property type="project" value="UniProtKB-UniRule"/>
</dbReference>
<dbReference type="InterPro" id="IPR023827">
    <property type="entry name" value="Peptidase_S8_Asp-AS"/>
</dbReference>
<dbReference type="InterPro" id="IPR026444">
    <property type="entry name" value="Secre_tail"/>
</dbReference>
<sequence length="696" mass="74011">MKSLVTTLILTAWIMSATLSAQFYAEPFDDNLNGWEAGAIGFEFDPNGEADNLLMWGLRTRIQSESLGGAMIFTGPGDFARVTSPAIPLPVPELTDLYLSFYQYFGTLGGGMRVLVQGTDGATVDTVLQQGLPIDGETSSGEYHLIDISDLTQSGEITIQFSITGGASFLIIDDVHLYDSRPAPVTFPRNIGEALTSFGLPFTVDLQGGAAVPFQLVADIAPGFTELEYEAFRNLLGATVVRKCVCDRLEVWEMPGGLFFDPATGEPLGVPSVILGNTLPSQGMSKVDGLELNYYNYNQLSADPALPNEPLTAEEVALFIPAPTDAVKIAILDTGIDLDHPDLNGYIFRDPDSIGDEVDDDSDCLTDNPLGWNYVDDNNNPNDINGHGTHVSGIVARNLNLCDDCVVQMIPYKTHNNFGVGTLFATACATLQASVMDGADVINASWGFYGEEGSEILKNAIDTARNYGTLFIAAAGNDSLNLDYDPQYPALYDLHNVVAVGAHDTMPGGMRPYAAFANFSSGEVDIAALGVNVESSIPGGGTALKSGTSMATPAVAAAACLFGCENGFDPAAARAYILDNAFKDTASADVVFEGRALDQSAFCNKSPEEGADNPAVDFNICFRPEGEIIDIISFQGRGNTVIEVFNVEGGLVARQEVGELAAGENLVLSVEGAAAGMYLVVITTGNRVFTQRLVKR</sequence>
<dbReference type="InterPro" id="IPR023828">
    <property type="entry name" value="Peptidase_S8_Ser-AS"/>
</dbReference>
<dbReference type="PRINTS" id="PR00723">
    <property type="entry name" value="SUBTILISIN"/>
</dbReference>
<dbReference type="NCBIfam" id="TIGR04183">
    <property type="entry name" value="Por_Secre_tail"/>
    <property type="match status" value="1"/>
</dbReference>
<feature type="active site" description="Charge relay system" evidence="5">
    <location>
        <position position="549"/>
    </location>
</feature>
<evidence type="ECO:0000313" key="10">
    <source>
        <dbReference type="Proteomes" id="UP000321907"/>
    </source>
</evidence>
<proteinExistence type="inferred from homology"/>
<feature type="signal peptide" evidence="7">
    <location>
        <begin position="1"/>
        <end position="25"/>
    </location>
</feature>
<keyword evidence="2 5" id="KW-0645">Protease</keyword>
<reference evidence="9 10" key="1">
    <citation type="submission" date="2019-08" db="EMBL/GenBank/DDBJ databases">
        <title>Lewinella sp. strain SSH13 Genome sequencing and assembly.</title>
        <authorList>
            <person name="Kim I."/>
        </authorList>
    </citation>
    <scope>NUCLEOTIDE SEQUENCE [LARGE SCALE GENOMIC DNA]</scope>
    <source>
        <strain evidence="9 10">SSH13</strain>
    </source>
</reference>
<dbReference type="InterPro" id="IPR051048">
    <property type="entry name" value="Peptidase_S8/S53_subtilisin"/>
</dbReference>
<dbReference type="Gene3D" id="3.40.50.200">
    <property type="entry name" value="Peptidase S8/S53 domain"/>
    <property type="match status" value="1"/>
</dbReference>
<dbReference type="PROSITE" id="PS00136">
    <property type="entry name" value="SUBTILASE_ASP"/>
    <property type="match status" value="1"/>
</dbReference>
<dbReference type="InterPro" id="IPR015500">
    <property type="entry name" value="Peptidase_S8_subtilisin-rel"/>
</dbReference>
<dbReference type="GO" id="GO:0006508">
    <property type="term" value="P:proteolysis"/>
    <property type="evidence" value="ECO:0007669"/>
    <property type="project" value="UniProtKB-KW"/>
</dbReference>
<keyword evidence="7" id="KW-0732">Signal</keyword>
<name>A0A5C7FY79_9BACT</name>
<comment type="caution">
    <text evidence="9">The sequence shown here is derived from an EMBL/GenBank/DDBJ whole genome shotgun (WGS) entry which is preliminary data.</text>
</comment>
<dbReference type="PROSITE" id="PS51892">
    <property type="entry name" value="SUBTILASE"/>
    <property type="match status" value="1"/>
</dbReference>
<evidence type="ECO:0000256" key="3">
    <source>
        <dbReference type="ARBA" id="ARBA00022801"/>
    </source>
</evidence>
<evidence type="ECO:0000256" key="4">
    <source>
        <dbReference type="ARBA" id="ARBA00022825"/>
    </source>
</evidence>
<evidence type="ECO:0000256" key="6">
    <source>
        <dbReference type="RuleBase" id="RU003355"/>
    </source>
</evidence>
<dbReference type="InterPro" id="IPR036852">
    <property type="entry name" value="Peptidase_S8/S53_dom_sf"/>
</dbReference>
<organism evidence="9 10">
    <name type="scientific">Neolewinella aurantiaca</name>
    <dbReference type="NCBI Taxonomy" id="2602767"/>
    <lineage>
        <taxon>Bacteria</taxon>
        <taxon>Pseudomonadati</taxon>
        <taxon>Bacteroidota</taxon>
        <taxon>Saprospiria</taxon>
        <taxon>Saprospirales</taxon>
        <taxon>Lewinellaceae</taxon>
        <taxon>Neolewinella</taxon>
    </lineage>
</organism>
<feature type="active site" description="Charge relay system" evidence="5">
    <location>
        <position position="333"/>
    </location>
</feature>
<gene>
    <name evidence="9" type="ORF">FUA23_01955</name>
</gene>
<dbReference type="PROSITE" id="PS00138">
    <property type="entry name" value="SUBTILASE_SER"/>
    <property type="match status" value="1"/>
</dbReference>
<dbReference type="PANTHER" id="PTHR43399:SF4">
    <property type="entry name" value="CELL WALL-ASSOCIATED PROTEASE"/>
    <property type="match status" value="1"/>
</dbReference>
<accession>A0A5C7FY79</accession>
<dbReference type="Proteomes" id="UP000321907">
    <property type="component" value="Unassembled WGS sequence"/>
</dbReference>
<evidence type="ECO:0000256" key="1">
    <source>
        <dbReference type="ARBA" id="ARBA00011073"/>
    </source>
</evidence>
<dbReference type="AlphaFoldDB" id="A0A5C7FY79"/>
<feature type="chain" id="PRO_5022733109" evidence="7">
    <location>
        <begin position="26"/>
        <end position="696"/>
    </location>
</feature>